<organism evidence="3">
    <name type="scientific">Tanacetum cinerariifolium</name>
    <name type="common">Dalmatian daisy</name>
    <name type="synonym">Chrysanthemum cinerariifolium</name>
    <dbReference type="NCBI Taxonomy" id="118510"/>
    <lineage>
        <taxon>Eukaryota</taxon>
        <taxon>Viridiplantae</taxon>
        <taxon>Streptophyta</taxon>
        <taxon>Embryophyta</taxon>
        <taxon>Tracheophyta</taxon>
        <taxon>Spermatophyta</taxon>
        <taxon>Magnoliopsida</taxon>
        <taxon>eudicotyledons</taxon>
        <taxon>Gunneridae</taxon>
        <taxon>Pentapetalae</taxon>
        <taxon>asterids</taxon>
        <taxon>campanulids</taxon>
        <taxon>Asterales</taxon>
        <taxon>Asteraceae</taxon>
        <taxon>Asteroideae</taxon>
        <taxon>Anthemideae</taxon>
        <taxon>Anthemidinae</taxon>
        <taxon>Tanacetum</taxon>
    </lineage>
</organism>
<evidence type="ECO:0000313" key="3">
    <source>
        <dbReference type="EMBL" id="GEU64933.1"/>
    </source>
</evidence>
<evidence type="ECO:0000256" key="1">
    <source>
        <dbReference type="SAM" id="Coils"/>
    </source>
</evidence>
<evidence type="ECO:0008006" key="4">
    <source>
        <dbReference type="Google" id="ProtNLM"/>
    </source>
</evidence>
<protein>
    <recommendedName>
        <fullName evidence="4">Transposase (Putative), gypsy type</fullName>
    </recommendedName>
</protein>
<gene>
    <name evidence="3" type="ORF">Tci_036911</name>
</gene>
<dbReference type="EMBL" id="BKCJ010005104">
    <property type="protein sequence ID" value="GEU64933.1"/>
    <property type="molecule type" value="Genomic_DNA"/>
</dbReference>
<keyword evidence="1" id="KW-0175">Coiled coil</keyword>
<dbReference type="AlphaFoldDB" id="A0A6L2LSW7"/>
<proteinExistence type="predicted"/>
<feature type="compositionally biased region" description="Polar residues" evidence="2">
    <location>
        <begin position="109"/>
        <end position="119"/>
    </location>
</feature>
<feature type="region of interest" description="Disordered" evidence="2">
    <location>
        <begin position="97"/>
        <end position="130"/>
    </location>
</feature>
<evidence type="ECO:0000256" key="2">
    <source>
        <dbReference type="SAM" id="MobiDB-lite"/>
    </source>
</evidence>
<reference evidence="3" key="1">
    <citation type="journal article" date="2019" name="Sci. Rep.">
        <title>Draft genome of Tanacetum cinerariifolium, the natural source of mosquito coil.</title>
        <authorList>
            <person name="Yamashiro T."/>
            <person name="Shiraishi A."/>
            <person name="Satake H."/>
            <person name="Nakayama K."/>
        </authorList>
    </citation>
    <scope>NUCLEOTIDE SEQUENCE</scope>
</reference>
<name>A0A6L2LSW7_TANCI</name>
<comment type="caution">
    <text evidence="3">The sequence shown here is derived from an EMBL/GenBank/DDBJ whole genome shotgun (WGS) entry which is preliminary data.</text>
</comment>
<feature type="coiled-coil region" evidence="1">
    <location>
        <begin position="385"/>
        <end position="412"/>
    </location>
</feature>
<sequence length="685" mass="74335">MDFFAFIKVADPTKVKVVKRERAEGDAKLMDSTIGRVVQLLPIAPACAKSELEANVDKLFDEGGSTKHRDSIVGGSHDADIELVTAAEDVGVVTAERPRRQCKKRPTVTDASVFSSSQETKGDYGTSSGAATGGKSSFVLKELLATNILNVEVGVEAVSTLPLVTSSVSTTPRHEDGNPTDSITGLNLRTIGASERFVLSSYSSHHSSVHASGAEVNFSIRSAVLPLVMTEAMVTSHAVNAPFILVLKTGTKITSPVYASMFHDSGSTKTVKADDAGPSYSAKQDLSMIYEMDYHHFFTEFNVGTARQACLNAKVRMWTECCLSERKRLESECESQADLLKAKDVEIENLKAQLLLKKAKAAEAVRLRVQVSAAEAAEKVRAGEMDALKRKNVVLENERESLNGKITELQSSISAKDLKLKDVNVVASSLKSQNDILVDLIKEFQDAQMNIVNDKVVKMDADLLDMALHLKEKFYPHLLTIISGQRWLLTHGLKLVVVKCLNSPVYLMSLGSAIIRVIKKGMQRGLSAGIDHGKAGRNLEDIIAYNPATKADYNSALQRFCEVDKLPRGRKCGRYYGSTSSEEENNSTQWSALVDVWVPLVDPLSAKNLMGAAGTSDSVPATVATTTALSTTFASTNFVPPITIEYYEIACTDGHEGAQGNGASFLTVEFEKEEIDTTLKRDPPS</sequence>
<accession>A0A6L2LSW7</accession>